<keyword evidence="3" id="KW-1185">Reference proteome</keyword>
<dbReference type="AlphaFoldDB" id="F4H6Y3"/>
<organism evidence="2 3">
    <name type="scientific">Cellulomonas fimi (strain ATCC 484 / DSM 20113 / JCM 1341 / CCUG 24087 / LMG 16345 / NBRC 15513 / NCIMB 8980 / NCTC 7547 / NRS-133)</name>
    <dbReference type="NCBI Taxonomy" id="590998"/>
    <lineage>
        <taxon>Bacteria</taxon>
        <taxon>Bacillati</taxon>
        <taxon>Actinomycetota</taxon>
        <taxon>Actinomycetes</taxon>
        <taxon>Micrococcales</taxon>
        <taxon>Cellulomonadaceae</taxon>
        <taxon>Cellulomonas</taxon>
    </lineage>
</organism>
<sequence length="313" mass="32453">MTTPVGAAGAANSTIVRSHVRLPWPARAAIATTDRVAPAVVARLALHLWCRPAARRADHVLPGGTRWTLPLGRGHVVGHTWGSGPRVYLVHGWGGHHGQLAGFVEPLVAAGHQVVTYDAPSHGDSGPGAFGRRQSTLPEMSATLAAVVAAHGHAHAVVAHSLGATATARAVLDGLAADRVVLVAPMADPLPHTRDFAHVLGFGEPTRQRLLALMEQRAGRPMAEFDVAAAAAHHGSPLPAALVVHDTLDKETNHADGERLAAAWTGARFHSTTGLGHRRILRDADVVAAVVEHVTGDGPAGAAGRVAEVSVQV</sequence>
<dbReference type="Pfam" id="PF12697">
    <property type="entry name" value="Abhydrolase_6"/>
    <property type="match status" value="1"/>
</dbReference>
<protein>
    <submittedName>
        <fullName evidence="2">Alpha/beta hydrolase fold protein</fullName>
    </submittedName>
</protein>
<dbReference type="InterPro" id="IPR000073">
    <property type="entry name" value="AB_hydrolase_1"/>
</dbReference>
<dbReference type="HOGENOM" id="CLU_072027_0_0_11"/>
<dbReference type="SUPFAM" id="SSF53474">
    <property type="entry name" value="alpha/beta-Hydrolases"/>
    <property type="match status" value="1"/>
</dbReference>
<dbReference type="eggNOG" id="COG1073">
    <property type="taxonomic scope" value="Bacteria"/>
</dbReference>
<gene>
    <name evidence="2" type="ordered locus">Celf_0347</name>
</gene>
<dbReference type="InterPro" id="IPR029058">
    <property type="entry name" value="AB_hydrolase_fold"/>
</dbReference>
<keyword evidence="2" id="KW-0378">Hydrolase</keyword>
<dbReference type="Gene3D" id="3.40.50.1820">
    <property type="entry name" value="alpha/beta hydrolase"/>
    <property type="match status" value="1"/>
</dbReference>
<dbReference type="EMBL" id="CP002666">
    <property type="protein sequence ID" value="AEE44492.1"/>
    <property type="molecule type" value="Genomic_DNA"/>
</dbReference>
<name>F4H6Y3_CELFA</name>
<dbReference type="Proteomes" id="UP000008460">
    <property type="component" value="Chromosome"/>
</dbReference>
<dbReference type="KEGG" id="cfi:Celf_0347"/>
<feature type="domain" description="AB hydrolase-1" evidence="1">
    <location>
        <begin position="87"/>
        <end position="289"/>
    </location>
</feature>
<proteinExistence type="predicted"/>
<dbReference type="RefSeq" id="WP_013769521.1">
    <property type="nucleotide sequence ID" value="NC_015514.1"/>
</dbReference>
<reference evidence="2 3" key="1">
    <citation type="submission" date="2011-04" db="EMBL/GenBank/DDBJ databases">
        <title>Complete sequence of Cellulomonas fimi ATCC 484.</title>
        <authorList>
            <consortium name="US DOE Joint Genome Institute"/>
            <person name="Lucas S."/>
            <person name="Han J."/>
            <person name="Lapidus A."/>
            <person name="Cheng J.-F."/>
            <person name="Goodwin L."/>
            <person name="Pitluck S."/>
            <person name="Peters L."/>
            <person name="Chertkov O."/>
            <person name="Detter J.C."/>
            <person name="Han C."/>
            <person name="Tapia R."/>
            <person name="Land M."/>
            <person name="Hauser L."/>
            <person name="Kyrpides N."/>
            <person name="Ivanova N."/>
            <person name="Ovchinnikova G."/>
            <person name="Pagani I."/>
            <person name="Mead D."/>
            <person name="Brumm P."/>
            <person name="Woyke T."/>
        </authorList>
    </citation>
    <scope>NUCLEOTIDE SEQUENCE [LARGE SCALE GENOMIC DNA]</scope>
    <source>
        <strain evidence="3">ATCC 484 / DSM 20113 / JCM 1341 / NBRC 15513 / NCIMB 8980 / NCTC 7547</strain>
    </source>
</reference>
<accession>F4H6Y3</accession>
<dbReference type="STRING" id="590998.Celf_0347"/>
<evidence type="ECO:0000259" key="1">
    <source>
        <dbReference type="Pfam" id="PF12697"/>
    </source>
</evidence>
<dbReference type="GO" id="GO:0016787">
    <property type="term" value="F:hydrolase activity"/>
    <property type="evidence" value="ECO:0007669"/>
    <property type="project" value="UniProtKB-KW"/>
</dbReference>
<evidence type="ECO:0000313" key="2">
    <source>
        <dbReference type="EMBL" id="AEE44492.1"/>
    </source>
</evidence>
<evidence type="ECO:0000313" key="3">
    <source>
        <dbReference type="Proteomes" id="UP000008460"/>
    </source>
</evidence>